<dbReference type="SUPFAM" id="SSF48371">
    <property type="entry name" value="ARM repeat"/>
    <property type="match status" value="1"/>
</dbReference>
<evidence type="ECO:0000259" key="1">
    <source>
        <dbReference type="Pfam" id="PF13271"/>
    </source>
</evidence>
<dbReference type="SUPFAM" id="SSF52540">
    <property type="entry name" value="P-loop containing nucleoside triphosphate hydrolases"/>
    <property type="match status" value="1"/>
</dbReference>
<sequence>MADICKIFISSVFGDSFKDSFCEERESLKYKINNGDEYFKDISLDYGSADASSGSYDKSLERIAEADIIVLFIGTRYGSKNREKANGISLTHEEYRKAYELDKKILIYEFPRDKEHVDSKDIKCFLDEIIKKDKYTIGEIVKKDNYLEIYDYKSNKIDKEPEESLRKRYLEDLTARIYIDLIKAKQSVQALPKFIEKFKYEDKERKYISRNDFKKLNNIENFLTEEDIFSQLLKDNKYGIFICGEGGIGKTMLSDELANRFLKESSWEVLIIKEKFEELSNLNSYYKSNKNYCIYLDDSNFKFSKEDLDKHIKDNKNKNTKNIIIILNSRNSYDNIDDFKDDNKFISIINSSQYEQNYIDFVSKKMLENDGVKFEKSKSIEHWKPSYIKYFLDNGGIENLLDNTDFKDFLKKDFEKQFKSKNMDFKKIESKYFYLLANLPLNKDEIRKKYKSEIKDLKDGKWIQDDREIYKATYNDTIIDEILDMYLNLNRFEDIDDFKDEIIEFIKFSIEHNTFMNLLNNFGKLSSKARMRMKDIFKGELLKKDKFEDIISSNQKSFKNSSILKELDKIEILKEYNLLPSKTDKAYALFLSRTASQIKTEEDINKFEKYFKEWLSHNDENSLRFLYSNEIASYFICDIYDYYKKYNKILENFDINFYTEKYVEKFKGNEKVSFIFQRYIEFNKNIKNIEESIIKYIKEFYDKDNVSYVIQAYLDNKGDIKNIEESIVKYIKEFYTKENVSYVIQAYLDNKGDIKNIEKEIIGYIKEFYTKEDTNYIIQKYLDNEGNIKNIEESIIKYIKEFYTKEDSYYVIQKYLDNGGNIEILFDEINNIFIYEKYEKYLDLSKKNYDALIKKYDVYFNDFIKNYNFNIEKDDLKNYILTFLRIKEKNILSDKAEEKFNKEILNYIKEADITSEYLDISKKFFKKDDEIQSNIQILVHNLSKKELEIFLEEFDNLLKLVNFMLIDKFKIYKDIFVDLKEKIIKNIFYFLKDRDSLNKIYENLYTSDKIKYAEQLIYFLIKYDDKFDSSKLEIIIEFIKDLKINEIDKDKITVYFPLFQYIILSNVEIINKNQFSIGDKFSEFCNLSKSFSNTKKNKFREIDREKLADNLKELMPSLG</sequence>
<gene>
    <name evidence="2" type="ORF">PT520_10910</name>
</gene>
<dbReference type="EMBL" id="JAQTJH010000015">
    <property type="protein sequence ID" value="MDK2063031.1"/>
    <property type="molecule type" value="Genomic_DNA"/>
</dbReference>
<name>A0AAW6VSM7_9BACT</name>
<evidence type="ECO:0000313" key="3">
    <source>
        <dbReference type="Proteomes" id="UP001237843"/>
    </source>
</evidence>
<dbReference type="Pfam" id="PF13271">
    <property type="entry name" value="DUF4062"/>
    <property type="match status" value="1"/>
</dbReference>
<dbReference type="AlphaFoldDB" id="A0AAW6VSM7"/>
<dbReference type="InterPro" id="IPR025139">
    <property type="entry name" value="DUF4062"/>
</dbReference>
<dbReference type="InterPro" id="IPR016024">
    <property type="entry name" value="ARM-type_fold"/>
</dbReference>
<accession>A0AAW6VSM7</accession>
<proteinExistence type="predicted"/>
<comment type="caution">
    <text evidence="2">The sequence shown here is derived from an EMBL/GenBank/DDBJ whole genome shotgun (WGS) entry which is preliminary data.</text>
</comment>
<evidence type="ECO:0000313" key="2">
    <source>
        <dbReference type="EMBL" id="MDK2063031.1"/>
    </source>
</evidence>
<protein>
    <submittedName>
        <fullName evidence="2">DUF4062 domain-containing protein</fullName>
    </submittedName>
</protein>
<dbReference type="RefSeq" id="WP_237940540.1">
    <property type="nucleotide sequence ID" value="NZ_JAKKOX010000007.1"/>
</dbReference>
<reference evidence="2" key="2">
    <citation type="submission" date="2023-02" db="EMBL/GenBank/DDBJ databases">
        <authorList>
            <person name="Concha-Toloza M."/>
            <person name="Lopez-Cantillo M."/>
            <person name="Molina-Mora J."/>
            <person name="Collado L."/>
        </authorList>
    </citation>
    <scope>NUCLEOTIDE SEQUENCE</scope>
    <source>
        <strain evidence="2">FR1p273A</strain>
    </source>
</reference>
<reference evidence="2" key="1">
    <citation type="journal article" date="2023" name="Antibiotics">
        <title>Genomic Characterization of Antibiotic-Resistant Campylobacterales Isolated from Chilean Poultry Meat.</title>
        <authorList>
            <person name="Concha-Toloza M."/>
            <person name="Lopez-Cantillo M."/>
            <person name="Molina-Mora J.A."/>
            <person name="Collado L."/>
        </authorList>
    </citation>
    <scope>NUCLEOTIDE SEQUENCE</scope>
    <source>
        <strain evidence="2">FR1p273A</strain>
    </source>
</reference>
<dbReference type="InterPro" id="IPR027417">
    <property type="entry name" value="P-loop_NTPase"/>
</dbReference>
<dbReference type="Proteomes" id="UP001237843">
    <property type="component" value="Unassembled WGS sequence"/>
</dbReference>
<organism evidence="2 3">
    <name type="scientific">Aliarcobacter butzleri</name>
    <dbReference type="NCBI Taxonomy" id="28197"/>
    <lineage>
        <taxon>Bacteria</taxon>
        <taxon>Pseudomonadati</taxon>
        <taxon>Campylobacterota</taxon>
        <taxon>Epsilonproteobacteria</taxon>
        <taxon>Campylobacterales</taxon>
        <taxon>Arcobacteraceae</taxon>
        <taxon>Aliarcobacter</taxon>
    </lineage>
</organism>
<feature type="domain" description="DUF4062" evidence="1">
    <location>
        <begin position="6"/>
        <end position="98"/>
    </location>
</feature>